<dbReference type="InParanoid" id="B4K707"/>
<dbReference type="HOGENOM" id="CLU_059451_0_0_1"/>
<comment type="caution">
    <text evidence="6">Lacks conserved residue(s) required for the propagation of feature annotation.</text>
</comment>
<feature type="transmembrane region" description="Helical" evidence="6">
    <location>
        <begin position="82"/>
        <end position="102"/>
    </location>
</feature>
<keyword evidence="5 6" id="KW-0472">Membrane</keyword>
<dbReference type="GO" id="GO:0007165">
    <property type="term" value="P:signal transduction"/>
    <property type="evidence" value="ECO:0007669"/>
    <property type="project" value="UniProtKB-KW"/>
</dbReference>
<dbReference type="Pfam" id="PF08395">
    <property type="entry name" value="7tm_7"/>
    <property type="match status" value="1"/>
</dbReference>
<dbReference type="GO" id="GO:0005886">
    <property type="term" value="C:plasma membrane"/>
    <property type="evidence" value="ECO:0007669"/>
    <property type="project" value="UniProtKB-SubCell"/>
</dbReference>
<evidence type="ECO:0000256" key="4">
    <source>
        <dbReference type="ARBA" id="ARBA00022989"/>
    </source>
</evidence>
<evidence type="ECO:0000256" key="3">
    <source>
        <dbReference type="ARBA" id="ARBA00022692"/>
    </source>
</evidence>
<feature type="transmembrane region" description="Helical" evidence="6">
    <location>
        <begin position="329"/>
        <end position="349"/>
    </location>
</feature>
<accession>B4K707</accession>
<evidence type="ECO:0000313" key="8">
    <source>
        <dbReference type="Proteomes" id="UP000009192"/>
    </source>
</evidence>
<keyword evidence="6" id="KW-0807">Transducer</keyword>
<dbReference type="InterPro" id="IPR013604">
    <property type="entry name" value="7TM_chemorcpt"/>
</dbReference>
<keyword evidence="2 6" id="KW-1003">Cell membrane</keyword>
<feature type="transmembrane region" description="Helical" evidence="6">
    <location>
        <begin position="208"/>
        <end position="230"/>
    </location>
</feature>
<dbReference type="AlphaFoldDB" id="B4K707"/>
<keyword evidence="4 6" id="KW-1133">Transmembrane helix</keyword>
<gene>
    <name evidence="7" type="primary">Dmoj\GI22858</name>
    <name evidence="7" type="ORF">Dmoj_GI22858</name>
</gene>
<comment type="subcellular location">
    <subcellularLocation>
        <location evidence="1 6">Cell membrane</location>
        <topology evidence="1 6">Multi-pass membrane protein</topology>
    </subcellularLocation>
</comment>
<dbReference type="OrthoDB" id="7860665at2759"/>
<feature type="transmembrane region" description="Helical" evidence="6">
    <location>
        <begin position="236"/>
        <end position="259"/>
    </location>
</feature>
<dbReference type="EMBL" id="CH933806">
    <property type="protein sequence ID" value="EDW15294.2"/>
    <property type="molecule type" value="Genomic_DNA"/>
</dbReference>
<proteinExistence type="inferred from homology"/>
<organism evidence="7 8">
    <name type="scientific">Drosophila mojavensis</name>
    <name type="common">Fruit fly</name>
    <dbReference type="NCBI Taxonomy" id="7230"/>
    <lineage>
        <taxon>Eukaryota</taxon>
        <taxon>Metazoa</taxon>
        <taxon>Ecdysozoa</taxon>
        <taxon>Arthropoda</taxon>
        <taxon>Hexapoda</taxon>
        <taxon>Insecta</taxon>
        <taxon>Pterygota</taxon>
        <taxon>Neoptera</taxon>
        <taxon>Endopterygota</taxon>
        <taxon>Diptera</taxon>
        <taxon>Brachycera</taxon>
        <taxon>Muscomorpha</taxon>
        <taxon>Ephydroidea</taxon>
        <taxon>Drosophilidae</taxon>
        <taxon>Drosophila</taxon>
    </lineage>
</organism>
<reference evidence="7 8" key="1">
    <citation type="journal article" date="2007" name="Nature">
        <title>Evolution of genes and genomes on the Drosophila phylogeny.</title>
        <authorList>
            <consortium name="Drosophila 12 Genomes Consortium"/>
            <person name="Clark A.G."/>
            <person name="Eisen M.B."/>
            <person name="Smith D.R."/>
            <person name="Bergman C.M."/>
            <person name="Oliver B."/>
            <person name="Markow T.A."/>
            <person name="Kaufman T.C."/>
            <person name="Kellis M."/>
            <person name="Gelbart W."/>
            <person name="Iyer V.N."/>
            <person name="Pollard D.A."/>
            <person name="Sackton T.B."/>
            <person name="Larracuente A.M."/>
            <person name="Singh N.D."/>
            <person name="Abad J.P."/>
            <person name="Abt D.N."/>
            <person name="Adryan B."/>
            <person name="Aguade M."/>
            <person name="Akashi H."/>
            <person name="Anderson W.W."/>
            <person name="Aquadro C.F."/>
            <person name="Ardell D.H."/>
            <person name="Arguello R."/>
            <person name="Artieri C.G."/>
            <person name="Barbash D.A."/>
            <person name="Barker D."/>
            <person name="Barsanti P."/>
            <person name="Batterham P."/>
            <person name="Batzoglou S."/>
            <person name="Begun D."/>
            <person name="Bhutkar A."/>
            <person name="Blanco E."/>
            <person name="Bosak S.A."/>
            <person name="Bradley R.K."/>
            <person name="Brand A.D."/>
            <person name="Brent M.R."/>
            <person name="Brooks A.N."/>
            <person name="Brown R.H."/>
            <person name="Butlin R.K."/>
            <person name="Caggese C."/>
            <person name="Calvi B.R."/>
            <person name="Bernardo de Carvalho A."/>
            <person name="Caspi A."/>
            <person name="Castrezana S."/>
            <person name="Celniker S.E."/>
            <person name="Chang J.L."/>
            <person name="Chapple C."/>
            <person name="Chatterji S."/>
            <person name="Chinwalla A."/>
            <person name="Civetta A."/>
            <person name="Clifton S.W."/>
            <person name="Comeron J.M."/>
            <person name="Costello J.C."/>
            <person name="Coyne J.A."/>
            <person name="Daub J."/>
            <person name="David R.G."/>
            <person name="Delcher A.L."/>
            <person name="Delehaunty K."/>
            <person name="Do C.B."/>
            <person name="Ebling H."/>
            <person name="Edwards K."/>
            <person name="Eickbush T."/>
            <person name="Evans J.D."/>
            <person name="Filipski A."/>
            <person name="Findeiss S."/>
            <person name="Freyhult E."/>
            <person name="Fulton L."/>
            <person name="Fulton R."/>
            <person name="Garcia A.C."/>
            <person name="Gardiner A."/>
            <person name="Garfield D.A."/>
            <person name="Garvin B.E."/>
            <person name="Gibson G."/>
            <person name="Gilbert D."/>
            <person name="Gnerre S."/>
            <person name="Godfrey J."/>
            <person name="Good R."/>
            <person name="Gotea V."/>
            <person name="Gravely B."/>
            <person name="Greenberg A.J."/>
            <person name="Griffiths-Jones S."/>
            <person name="Gross S."/>
            <person name="Guigo R."/>
            <person name="Gustafson E.A."/>
            <person name="Haerty W."/>
            <person name="Hahn M.W."/>
            <person name="Halligan D.L."/>
            <person name="Halpern A.L."/>
            <person name="Halter G.M."/>
            <person name="Han M.V."/>
            <person name="Heger A."/>
            <person name="Hillier L."/>
            <person name="Hinrichs A.S."/>
            <person name="Holmes I."/>
            <person name="Hoskins R.A."/>
            <person name="Hubisz M.J."/>
            <person name="Hultmark D."/>
            <person name="Huntley M.A."/>
            <person name="Jaffe D.B."/>
            <person name="Jagadeeshan S."/>
            <person name="Jeck W.R."/>
            <person name="Johnson J."/>
            <person name="Jones C.D."/>
            <person name="Jordan W.C."/>
            <person name="Karpen G.H."/>
            <person name="Kataoka E."/>
            <person name="Keightley P.D."/>
            <person name="Kheradpour P."/>
            <person name="Kirkness E.F."/>
            <person name="Koerich L.B."/>
            <person name="Kristiansen K."/>
            <person name="Kudrna D."/>
            <person name="Kulathinal R.J."/>
            <person name="Kumar S."/>
            <person name="Kwok R."/>
            <person name="Lander E."/>
            <person name="Langley C.H."/>
            <person name="Lapoint R."/>
            <person name="Lazzaro B.P."/>
            <person name="Lee S.J."/>
            <person name="Levesque L."/>
            <person name="Li R."/>
            <person name="Lin C.F."/>
            <person name="Lin M.F."/>
            <person name="Lindblad-Toh K."/>
            <person name="Llopart A."/>
            <person name="Long M."/>
            <person name="Low L."/>
            <person name="Lozovsky E."/>
            <person name="Lu J."/>
            <person name="Luo M."/>
            <person name="Machado C.A."/>
            <person name="Makalowski W."/>
            <person name="Marzo M."/>
            <person name="Matsuda M."/>
            <person name="Matzkin L."/>
            <person name="McAllister B."/>
            <person name="McBride C.S."/>
            <person name="McKernan B."/>
            <person name="McKernan K."/>
            <person name="Mendez-Lago M."/>
            <person name="Minx P."/>
            <person name="Mollenhauer M.U."/>
            <person name="Montooth K."/>
            <person name="Mount S.M."/>
            <person name="Mu X."/>
            <person name="Myers E."/>
            <person name="Negre B."/>
            <person name="Newfeld S."/>
            <person name="Nielsen R."/>
            <person name="Noor M.A."/>
            <person name="O'Grady P."/>
            <person name="Pachter L."/>
            <person name="Papaceit M."/>
            <person name="Parisi M.J."/>
            <person name="Parisi M."/>
            <person name="Parts L."/>
            <person name="Pedersen J.S."/>
            <person name="Pesole G."/>
            <person name="Phillippy A.M."/>
            <person name="Ponting C.P."/>
            <person name="Pop M."/>
            <person name="Porcelli D."/>
            <person name="Powell J.R."/>
            <person name="Prohaska S."/>
            <person name="Pruitt K."/>
            <person name="Puig M."/>
            <person name="Quesneville H."/>
            <person name="Ram K.R."/>
            <person name="Rand D."/>
            <person name="Rasmussen M.D."/>
            <person name="Reed L.K."/>
            <person name="Reenan R."/>
            <person name="Reily A."/>
            <person name="Remington K.A."/>
            <person name="Rieger T.T."/>
            <person name="Ritchie M.G."/>
            <person name="Robin C."/>
            <person name="Rogers Y.H."/>
            <person name="Rohde C."/>
            <person name="Rozas J."/>
            <person name="Rubenfield M.J."/>
            <person name="Ruiz A."/>
            <person name="Russo S."/>
            <person name="Salzberg S.L."/>
            <person name="Sanchez-Gracia A."/>
            <person name="Saranga D.J."/>
            <person name="Sato H."/>
            <person name="Schaeffer S.W."/>
            <person name="Schatz M.C."/>
            <person name="Schlenke T."/>
            <person name="Schwartz R."/>
            <person name="Segarra C."/>
            <person name="Singh R.S."/>
            <person name="Sirot L."/>
            <person name="Sirota M."/>
            <person name="Sisneros N.B."/>
            <person name="Smith C.D."/>
            <person name="Smith T.F."/>
            <person name="Spieth J."/>
            <person name="Stage D.E."/>
            <person name="Stark A."/>
            <person name="Stephan W."/>
            <person name="Strausberg R.L."/>
            <person name="Strempel S."/>
            <person name="Sturgill D."/>
            <person name="Sutton G."/>
            <person name="Sutton G.G."/>
            <person name="Tao W."/>
            <person name="Teichmann S."/>
            <person name="Tobari Y.N."/>
            <person name="Tomimura Y."/>
            <person name="Tsolas J.M."/>
            <person name="Valente V.L."/>
            <person name="Venter E."/>
            <person name="Venter J.C."/>
            <person name="Vicario S."/>
            <person name="Vieira F.G."/>
            <person name="Vilella A.J."/>
            <person name="Villasante A."/>
            <person name="Walenz B."/>
            <person name="Wang J."/>
            <person name="Wasserman M."/>
            <person name="Watts T."/>
            <person name="Wilson D."/>
            <person name="Wilson R.K."/>
            <person name="Wing R.A."/>
            <person name="Wolfner M.F."/>
            <person name="Wong A."/>
            <person name="Wong G.K."/>
            <person name="Wu C.I."/>
            <person name="Wu G."/>
            <person name="Yamamoto D."/>
            <person name="Yang H.P."/>
            <person name="Yang S.P."/>
            <person name="Yorke J.A."/>
            <person name="Yoshida K."/>
            <person name="Zdobnov E."/>
            <person name="Zhang P."/>
            <person name="Zhang Y."/>
            <person name="Zimin A.V."/>
            <person name="Baldwin J."/>
            <person name="Abdouelleil A."/>
            <person name="Abdulkadir J."/>
            <person name="Abebe A."/>
            <person name="Abera B."/>
            <person name="Abreu J."/>
            <person name="Acer S.C."/>
            <person name="Aftuck L."/>
            <person name="Alexander A."/>
            <person name="An P."/>
            <person name="Anderson E."/>
            <person name="Anderson S."/>
            <person name="Arachi H."/>
            <person name="Azer M."/>
            <person name="Bachantsang P."/>
            <person name="Barry A."/>
            <person name="Bayul T."/>
            <person name="Berlin A."/>
            <person name="Bessette D."/>
            <person name="Bloom T."/>
            <person name="Blye J."/>
            <person name="Boguslavskiy L."/>
            <person name="Bonnet C."/>
            <person name="Boukhgalter B."/>
            <person name="Bourzgui I."/>
            <person name="Brown A."/>
            <person name="Cahill P."/>
            <person name="Channer S."/>
            <person name="Cheshatsang Y."/>
            <person name="Chuda L."/>
            <person name="Citroen M."/>
            <person name="Collymore A."/>
            <person name="Cooke P."/>
            <person name="Costello M."/>
            <person name="D'Aco K."/>
            <person name="Daza R."/>
            <person name="De Haan G."/>
            <person name="DeGray S."/>
            <person name="DeMaso C."/>
            <person name="Dhargay N."/>
            <person name="Dooley K."/>
            <person name="Dooley E."/>
            <person name="Doricent M."/>
            <person name="Dorje P."/>
            <person name="Dorjee K."/>
            <person name="Dupes A."/>
            <person name="Elong R."/>
            <person name="Falk J."/>
            <person name="Farina A."/>
            <person name="Faro S."/>
            <person name="Ferguson D."/>
            <person name="Fisher S."/>
            <person name="Foley C.D."/>
            <person name="Franke A."/>
            <person name="Friedrich D."/>
            <person name="Gadbois L."/>
            <person name="Gearin G."/>
            <person name="Gearin C.R."/>
            <person name="Giannoukos G."/>
            <person name="Goode T."/>
            <person name="Graham J."/>
            <person name="Grandbois E."/>
            <person name="Grewal S."/>
            <person name="Gyaltsen K."/>
            <person name="Hafez N."/>
            <person name="Hagos B."/>
            <person name="Hall J."/>
            <person name="Henson C."/>
            <person name="Hollinger A."/>
            <person name="Honan T."/>
            <person name="Huard M.D."/>
            <person name="Hughes L."/>
            <person name="Hurhula B."/>
            <person name="Husby M.E."/>
            <person name="Kamat A."/>
            <person name="Kanga B."/>
            <person name="Kashin S."/>
            <person name="Khazanovich D."/>
            <person name="Kisner P."/>
            <person name="Lance K."/>
            <person name="Lara M."/>
            <person name="Lee W."/>
            <person name="Lennon N."/>
            <person name="Letendre F."/>
            <person name="LeVine R."/>
            <person name="Lipovsky A."/>
            <person name="Liu X."/>
            <person name="Liu J."/>
            <person name="Liu S."/>
            <person name="Lokyitsang T."/>
            <person name="Lokyitsang Y."/>
            <person name="Lubonja R."/>
            <person name="Lui A."/>
            <person name="MacDonald P."/>
            <person name="Magnisalis V."/>
            <person name="Maru K."/>
            <person name="Matthews C."/>
            <person name="McCusker W."/>
            <person name="McDonough S."/>
            <person name="Mehta T."/>
            <person name="Meldrim J."/>
            <person name="Meneus L."/>
            <person name="Mihai O."/>
            <person name="Mihalev A."/>
            <person name="Mihova T."/>
            <person name="Mittelman R."/>
            <person name="Mlenga V."/>
            <person name="Montmayeur A."/>
            <person name="Mulrain L."/>
            <person name="Navidi A."/>
            <person name="Naylor J."/>
            <person name="Negash T."/>
            <person name="Nguyen T."/>
            <person name="Nguyen N."/>
            <person name="Nicol R."/>
            <person name="Norbu C."/>
            <person name="Norbu N."/>
            <person name="Novod N."/>
            <person name="O'Neill B."/>
            <person name="Osman S."/>
            <person name="Markiewicz E."/>
            <person name="Oyono O.L."/>
            <person name="Patti C."/>
            <person name="Phunkhang P."/>
            <person name="Pierre F."/>
            <person name="Priest M."/>
            <person name="Raghuraman S."/>
            <person name="Rege F."/>
            <person name="Reyes R."/>
            <person name="Rise C."/>
            <person name="Rogov P."/>
            <person name="Ross K."/>
            <person name="Ryan E."/>
            <person name="Settipalli S."/>
            <person name="Shea T."/>
            <person name="Sherpa N."/>
            <person name="Shi L."/>
            <person name="Shih D."/>
            <person name="Sparrow T."/>
            <person name="Spaulding J."/>
            <person name="Stalker J."/>
            <person name="Stange-Thomann N."/>
            <person name="Stavropoulos S."/>
            <person name="Stone C."/>
            <person name="Strader C."/>
            <person name="Tesfaye S."/>
            <person name="Thomson T."/>
            <person name="Thoulutsang Y."/>
            <person name="Thoulutsang D."/>
            <person name="Topham K."/>
            <person name="Topping I."/>
            <person name="Tsamla T."/>
            <person name="Vassiliev H."/>
            <person name="Vo A."/>
            <person name="Wangchuk T."/>
            <person name="Wangdi T."/>
            <person name="Weiand M."/>
            <person name="Wilkinson J."/>
            <person name="Wilson A."/>
            <person name="Yadav S."/>
            <person name="Young G."/>
            <person name="Yu Q."/>
            <person name="Zembek L."/>
            <person name="Zhong D."/>
            <person name="Zimmer A."/>
            <person name="Zwirko Z."/>
            <person name="Jaffe D.B."/>
            <person name="Alvarez P."/>
            <person name="Brockman W."/>
            <person name="Butler J."/>
            <person name="Chin C."/>
            <person name="Gnerre S."/>
            <person name="Grabherr M."/>
            <person name="Kleber M."/>
            <person name="Mauceli E."/>
            <person name="MacCallum I."/>
        </authorList>
    </citation>
    <scope>NUCLEOTIDE SEQUENCE [LARGE SCALE GENOMIC DNA]</scope>
    <source>
        <strain evidence="8">Tucson 15081-1352.22</strain>
    </source>
</reference>
<protein>
    <recommendedName>
        <fullName evidence="6">Gustatory receptor</fullName>
    </recommendedName>
</protein>
<evidence type="ECO:0000256" key="5">
    <source>
        <dbReference type="ARBA" id="ARBA00023136"/>
    </source>
</evidence>
<keyword evidence="3 6" id="KW-0812">Transmembrane</keyword>
<evidence type="ECO:0000256" key="2">
    <source>
        <dbReference type="ARBA" id="ARBA00022475"/>
    </source>
</evidence>
<feature type="transmembrane region" description="Helical" evidence="6">
    <location>
        <begin position="27"/>
        <end position="49"/>
    </location>
</feature>
<dbReference type="GO" id="GO:0050909">
    <property type="term" value="P:sensory perception of taste"/>
    <property type="evidence" value="ECO:0007669"/>
    <property type="project" value="InterPro"/>
</dbReference>
<name>B4K707_DROMO</name>
<dbReference type="KEGG" id="dmo:Dmoj_GI22858"/>
<sequence length="355" mass="41260">MGIICFRVNRIGSDNRLVAKNRKWYKWFCLISRIVMSCAVFTLVIQFWYGERVVDLVNRFLRLFQRIHALPGCQDVGFGDKWVLILLLLKVISRIYESCYLIPVMMPLLDSYHISTTICDFYNTVNASIILHFTFVAYLSIGTAYDQVNSFVRHELRQQLCELNSSHGFSVSRRKLKAVGHCLDECLAIYDEIAQLGNAYHRLFEFPLCIFLSYGFLSLATIAFIITLNLAEGIRLWLLTIQILLDILLLTTAVHIASSNSRNVQRLSLENYYVSVHKDWHMKVSLIFLVKMIYLLLSYNQCAVKALEMFLCRLNYNEFRVRPLGLFEVSNQLILVFLSALATYLTYIIQVQDMY</sequence>
<evidence type="ECO:0000256" key="6">
    <source>
        <dbReference type="RuleBase" id="RU363108"/>
    </source>
</evidence>
<keyword evidence="8" id="KW-1185">Reference proteome</keyword>
<feature type="transmembrane region" description="Helical" evidence="6">
    <location>
        <begin position="280"/>
        <end position="299"/>
    </location>
</feature>
<evidence type="ECO:0000256" key="1">
    <source>
        <dbReference type="ARBA" id="ARBA00004651"/>
    </source>
</evidence>
<keyword evidence="6" id="KW-0675">Receptor</keyword>
<comment type="function">
    <text evidence="6">Gustatory receptor which mediates acceptance or avoidance behavior, depending on its substrates.</text>
</comment>
<evidence type="ECO:0000313" key="7">
    <source>
        <dbReference type="EMBL" id="EDW15294.2"/>
    </source>
</evidence>
<comment type="similarity">
    <text evidence="6">Belongs to the insect chemoreceptor superfamily. Gustatory receptor (GR) family.</text>
</comment>
<dbReference type="Proteomes" id="UP000009192">
    <property type="component" value="Unassembled WGS sequence"/>
</dbReference>